<keyword evidence="5" id="KW-0808">Transferase</keyword>
<dbReference type="VEuPathDB" id="GiardiaDB:GMRT_15791"/>
<name>A0A4Z1T7M3_GIAMU</name>
<gene>
    <name evidence="5" type="ORF">GMRT_15791</name>
</gene>
<organism evidence="5 6">
    <name type="scientific">Giardia muris</name>
    <dbReference type="NCBI Taxonomy" id="5742"/>
    <lineage>
        <taxon>Eukaryota</taxon>
        <taxon>Metamonada</taxon>
        <taxon>Diplomonadida</taxon>
        <taxon>Hexamitidae</taxon>
        <taxon>Giardiinae</taxon>
        <taxon>Giardia</taxon>
    </lineage>
</organism>
<comment type="subcellular location">
    <subcellularLocation>
        <location evidence="1">Nucleus</location>
    </subcellularLocation>
</comment>
<evidence type="ECO:0000256" key="3">
    <source>
        <dbReference type="ARBA" id="ARBA00023242"/>
    </source>
</evidence>
<dbReference type="InterPro" id="IPR016181">
    <property type="entry name" value="Acyl_CoA_acyltransferase"/>
</dbReference>
<dbReference type="SUPFAM" id="SSF47370">
    <property type="entry name" value="Bromodomain"/>
    <property type="match status" value="1"/>
</dbReference>
<evidence type="ECO:0000313" key="5">
    <source>
        <dbReference type="EMBL" id="TNJ29147.1"/>
    </source>
</evidence>
<sequence length="373" mass="42875">MDSLEFSVIGLRLDGEGADPHCPKLLLKLLMAKELFCTALPRMPKDYITRLVFNANHETACLFERPTNKTTSPLVAAICYRLFPDERFIEIAFCAVSITRQYTGLGQHIMNLLKEHVKRKGYADIVTYADNAALEYFQKQGFSRQITLPEHIWRGRVKHYDQAIFVQCHLYRTVDYTRITEVIRRQRELILKRLQIQLSHFPTQLLDKQNIKPEDLLCIPSLHTCLEILQKQGHDVTLEQAVGISGEEETRRCSHAALYAILVEAGKVYATPFLRPPESADWSPNIVYNDLTIMAERCRSGFYRTRGIFVEHAKSIYQRCQTYNGEVAERTKQALALYQGLVRSFDHAYNQRVDLTTIVDVGYLCPQLSAKAD</sequence>
<dbReference type="PROSITE" id="PS51186">
    <property type="entry name" value="GNAT"/>
    <property type="match status" value="1"/>
</dbReference>
<accession>A0A4Z1T7M3</accession>
<evidence type="ECO:0000259" key="4">
    <source>
        <dbReference type="PROSITE" id="PS51186"/>
    </source>
</evidence>
<keyword evidence="2" id="KW-0103">Bromodomain</keyword>
<dbReference type="Pfam" id="PF00583">
    <property type="entry name" value="Acetyltransf_1"/>
    <property type="match status" value="1"/>
</dbReference>
<dbReference type="OrthoDB" id="1937912at2759"/>
<evidence type="ECO:0000256" key="1">
    <source>
        <dbReference type="ARBA" id="ARBA00004123"/>
    </source>
</evidence>
<dbReference type="InterPro" id="IPR037800">
    <property type="entry name" value="GCN5"/>
</dbReference>
<proteinExistence type="predicted"/>
<dbReference type="GO" id="GO:0010484">
    <property type="term" value="F:histone H3 acetyltransferase activity"/>
    <property type="evidence" value="ECO:0007669"/>
    <property type="project" value="TreeGrafter"/>
</dbReference>
<dbReference type="PANTHER" id="PTHR45750:SF3">
    <property type="entry name" value="HISTONE ACETYLTRANSFERASE"/>
    <property type="match status" value="1"/>
</dbReference>
<protein>
    <submittedName>
        <fullName evidence="5">Histone acetyltransferase GCN5</fullName>
    </submittedName>
</protein>
<dbReference type="Proteomes" id="UP000315496">
    <property type="component" value="Chromosome 2"/>
</dbReference>
<dbReference type="Gene3D" id="1.20.920.10">
    <property type="entry name" value="Bromodomain-like"/>
    <property type="match status" value="1"/>
</dbReference>
<dbReference type="InterPro" id="IPR000182">
    <property type="entry name" value="GNAT_dom"/>
</dbReference>
<evidence type="ECO:0000256" key="2">
    <source>
        <dbReference type="ARBA" id="ARBA00023117"/>
    </source>
</evidence>
<evidence type="ECO:0000313" key="6">
    <source>
        <dbReference type="Proteomes" id="UP000315496"/>
    </source>
</evidence>
<feature type="domain" description="N-acetyltransferase" evidence="4">
    <location>
        <begin position="30"/>
        <end position="167"/>
    </location>
</feature>
<reference evidence="5 6" key="1">
    <citation type="submission" date="2019-05" db="EMBL/GenBank/DDBJ databases">
        <title>The compact genome of Giardia muris reveals important steps in the evolution of intestinal protozoan parasites.</title>
        <authorList>
            <person name="Xu F."/>
            <person name="Jimenez-Gonzalez A."/>
            <person name="Einarsson E."/>
            <person name="Astvaldsson A."/>
            <person name="Peirasmaki D."/>
            <person name="Eckmann L."/>
            <person name="Andersson J.O."/>
            <person name="Svard S.G."/>
            <person name="Jerlstrom-Hultqvist J."/>
        </authorList>
    </citation>
    <scope>NUCLEOTIDE SEQUENCE [LARGE SCALE GENOMIC DNA]</scope>
    <source>
        <strain evidence="5 6">Roberts-Thomson</strain>
    </source>
</reference>
<dbReference type="AlphaFoldDB" id="A0A4Z1T7M3"/>
<dbReference type="PANTHER" id="PTHR45750">
    <property type="entry name" value="GH11602P"/>
    <property type="match status" value="1"/>
</dbReference>
<keyword evidence="3" id="KW-0539">Nucleus</keyword>
<comment type="caution">
    <text evidence="5">The sequence shown here is derived from an EMBL/GenBank/DDBJ whole genome shotgun (WGS) entry which is preliminary data.</text>
</comment>
<dbReference type="GO" id="GO:0045944">
    <property type="term" value="P:positive regulation of transcription by RNA polymerase II"/>
    <property type="evidence" value="ECO:0007669"/>
    <property type="project" value="TreeGrafter"/>
</dbReference>
<dbReference type="EMBL" id="VDLU01000002">
    <property type="protein sequence ID" value="TNJ29147.1"/>
    <property type="molecule type" value="Genomic_DNA"/>
</dbReference>
<dbReference type="GO" id="GO:0005634">
    <property type="term" value="C:nucleus"/>
    <property type="evidence" value="ECO:0007669"/>
    <property type="project" value="UniProtKB-SubCell"/>
</dbReference>
<dbReference type="Gene3D" id="3.40.630.30">
    <property type="match status" value="1"/>
</dbReference>
<dbReference type="InterPro" id="IPR036427">
    <property type="entry name" value="Bromodomain-like_sf"/>
</dbReference>
<dbReference type="GO" id="GO:0000123">
    <property type="term" value="C:histone acetyltransferase complex"/>
    <property type="evidence" value="ECO:0007669"/>
    <property type="project" value="TreeGrafter"/>
</dbReference>
<dbReference type="SUPFAM" id="SSF55729">
    <property type="entry name" value="Acyl-CoA N-acyltransferases (Nat)"/>
    <property type="match status" value="1"/>
</dbReference>
<keyword evidence="6" id="KW-1185">Reference proteome</keyword>